<sequence>MNIKQPQYIRSALALAVCIGLSGPVLAQSAASPSAAAPSVAPKAAQPQVDDKAAQEAEKKRSELTQDAITALTKTQEALTLLDANKTKEALAALELATGKLELVLARDAKLA</sequence>
<feature type="chain" id="PRO_5044017449" evidence="2">
    <location>
        <begin position="28"/>
        <end position="112"/>
    </location>
</feature>
<comment type="caution">
    <text evidence="3">The sequence shown here is derived from an EMBL/GenBank/DDBJ whole genome shotgun (WGS) entry which is preliminary data.</text>
</comment>
<evidence type="ECO:0000313" key="3">
    <source>
        <dbReference type="EMBL" id="HBA4248974.1"/>
    </source>
</evidence>
<name>A0A8H9VQU4_ECOLX</name>
<feature type="compositionally biased region" description="Basic and acidic residues" evidence="1">
    <location>
        <begin position="49"/>
        <end position="63"/>
    </location>
</feature>
<keyword evidence="2" id="KW-0732">Signal</keyword>
<dbReference type="AlphaFoldDB" id="A0A8H9VQU4"/>
<evidence type="ECO:0000256" key="1">
    <source>
        <dbReference type="SAM" id="MobiDB-lite"/>
    </source>
</evidence>
<feature type="region of interest" description="Disordered" evidence="1">
    <location>
        <begin position="32"/>
        <end position="63"/>
    </location>
</feature>
<organism evidence="3">
    <name type="scientific">Escherichia coli</name>
    <dbReference type="NCBI Taxonomy" id="562"/>
    <lineage>
        <taxon>Bacteria</taxon>
        <taxon>Pseudomonadati</taxon>
        <taxon>Pseudomonadota</taxon>
        <taxon>Gammaproteobacteria</taxon>
        <taxon>Enterobacterales</taxon>
        <taxon>Enterobacteriaceae</taxon>
        <taxon>Escherichia</taxon>
    </lineage>
</organism>
<dbReference type="EMBL" id="DADRWU010000057">
    <property type="protein sequence ID" value="HBA4248974.1"/>
    <property type="molecule type" value="Genomic_DNA"/>
</dbReference>
<gene>
    <name evidence="3" type="ORF">J5U05_004192</name>
</gene>
<reference evidence="3" key="2">
    <citation type="submission" date="2021-03" db="EMBL/GenBank/DDBJ databases">
        <authorList>
            <consortium name="NCBI Pathogen Detection Project"/>
        </authorList>
    </citation>
    <scope>NUCLEOTIDE SEQUENCE</scope>
    <source>
        <strain evidence="3">ST-87-5</strain>
    </source>
</reference>
<feature type="compositionally biased region" description="Low complexity" evidence="1">
    <location>
        <begin position="32"/>
        <end position="48"/>
    </location>
</feature>
<feature type="non-terminal residue" evidence="3">
    <location>
        <position position="112"/>
    </location>
</feature>
<dbReference type="Proteomes" id="UP000871786">
    <property type="component" value="Unassembled WGS sequence"/>
</dbReference>
<accession>A0A8H9VQU4</accession>
<reference evidence="3" key="1">
    <citation type="journal article" date="2018" name="Genome Biol.">
        <title>SKESA: strategic k-mer extension for scrupulous assemblies.</title>
        <authorList>
            <person name="Souvorov A."/>
            <person name="Agarwala R."/>
            <person name="Lipman D.J."/>
        </authorList>
    </citation>
    <scope>NUCLEOTIDE SEQUENCE</scope>
    <source>
        <strain evidence="3">ST-87-5</strain>
    </source>
</reference>
<evidence type="ECO:0000256" key="2">
    <source>
        <dbReference type="SAM" id="SignalP"/>
    </source>
</evidence>
<protein>
    <submittedName>
        <fullName evidence="3">Uncharacterized protein</fullName>
    </submittedName>
</protein>
<feature type="signal peptide" evidence="2">
    <location>
        <begin position="1"/>
        <end position="27"/>
    </location>
</feature>
<proteinExistence type="predicted"/>